<dbReference type="GO" id="GO:0019776">
    <property type="term" value="F:Atg8-family ligase activity"/>
    <property type="evidence" value="ECO:0007669"/>
    <property type="project" value="TreeGrafter"/>
</dbReference>
<evidence type="ECO:0000313" key="15">
    <source>
        <dbReference type="RefSeq" id="XP_025419669.1"/>
    </source>
</evidence>
<dbReference type="GO" id="GO:0000407">
    <property type="term" value="C:phagophore assembly site"/>
    <property type="evidence" value="ECO:0007669"/>
    <property type="project" value="TreeGrafter"/>
</dbReference>
<dbReference type="GO" id="GO:0000422">
    <property type="term" value="P:autophagy of mitochondrion"/>
    <property type="evidence" value="ECO:0007669"/>
    <property type="project" value="TreeGrafter"/>
</dbReference>
<keyword evidence="10" id="KW-0653">Protein transport</keyword>
<dbReference type="Proteomes" id="UP000694846">
    <property type="component" value="Unplaced"/>
</dbReference>
<evidence type="ECO:0000256" key="1">
    <source>
        <dbReference type="ARBA" id="ARBA00004496"/>
    </source>
</evidence>
<keyword evidence="11" id="KW-0072">Autophagy</keyword>
<evidence type="ECO:0000313" key="14">
    <source>
        <dbReference type="Proteomes" id="UP000694846"/>
    </source>
</evidence>
<keyword evidence="5" id="KW-0963">Cytoplasm</keyword>
<proteinExistence type="inferred from homology"/>
<dbReference type="GO" id="GO:0061723">
    <property type="term" value="P:glycophagy"/>
    <property type="evidence" value="ECO:0007669"/>
    <property type="project" value="TreeGrafter"/>
</dbReference>
<name>A0A2S2QRZ0_9HEMI</name>
<evidence type="ECO:0000256" key="6">
    <source>
        <dbReference type="ARBA" id="ARBA00022499"/>
    </source>
</evidence>
<gene>
    <name evidence="13" type="primary">atg3_2</name>
    <name evidence="15" type="synonym">LOC112689992</name>
    <name evidence="13" type="ORF">g.146085</name>
</gene>
<evidence type="ECO:0000256" key="9">
    <source>
        <dbReference type="ARBA" id="ARBA00022843"/>
    </source>
</evidence>
<evidence type="ECO:0000256" key="7">
    <source>
        <dbReference type="ARBA" id="ARBA00022679"/>
    </source>
</evidence>
<dbReference type="AlphaFoldDB" id="A0A2S2QRZ0"/>
<dbReference type="EMBL" id="GGMS01010689">
    <property type="protein sequence ID" value="MBY79892.1"/>
    <property type="molecule type" value="Transcribed_RNA"/>
</dbReference>
<accession>A0A2S2QRZ0</accession>
<keyword evidence="6" id="KW-1017">Isopeptide bond</keyword>
<dbReference type="Gene3D" id="3.30.1460.50">
    <property type="match status" value="1"/>
</dbReference>
<reference evidence="13" key="1">
    <citation type="submission" date="2018-04" db="EMBL/GenBank/DDBJ databases">
        <title>Transcriptome assembly of Sipha flava.</title>
        <authorList>
            <person name="Scully E.D."/>
            <person name="Geib S.M."/>
            <person name="Palmer N.A."/>
            <person name="Koch K."/>
            <person name="Bradshaw J."/>
            <person name="Heng-Moss T."/>
            <person name="Sarath G."/>
        </authorList>
    </citation>
    <scope>NUCLEOTIDE SEQUENCE</scope>
</reference>
<keyword evidence="7" id="KW-0808">Transferase</keyword>
<keyword evidence="4" id="KW-0813">Transport</keyword>
<evidence type="ECO:0000256" key="5">
    <source>
        <dbReference type="ARBA" id="ARBA00022490"/>
    </source>
</evidence>
<evidence type="ECO:0000256" key="4">
    <source>
        <dbReference type="ARBA" id="ARBA00022448"/>
    </source>
</evidence>
<evidence type="ECO:0000313" key="13">
    <source>
        <dbReference type="EMBL" id="MBY79892.1"/>
    </source>
</evidence>
<dbReference type="GO" id="GO:0015031">
    <property type="term" value="P:protein transport"/>
    <property type="evidence" value="ECO:0007669"/>
    <property type="project" value="UniProtKB-KW"/>
</dbReference>
<keyword evidence="8" id="KW-0833">Ubl conjugation pathway</keyword>
<dbReference type="GO" id="GO:0000045">
    <property type="term" value="P:autophagosome assembly"/>
    <property type="evidence" value="ECO:0007669"/>
    <property type="project" value="TreeGrafter"/>
</dbReference>
<dbReference type="FunFam" id="3.30.1460.50:FF:000001">
    <property type="entry name" value="Autophagy-related protein 3"/>
    <property type="match status" value="1"/>
</dbReference>
<reference evidence="15" key="2">
    <citation type="submission" date="2025-04" db="UniProtKB">
        <authorList>
            <consortium name="RefSeq"/>
        </authorList>
    </citation>
    <scope>IDENTIFICATION</scope>
    <source>
        <tissue evidence="15">Whole body</tissue>
    </source>
</reference>
<dbReference type="RefSeq" id="XP_025419669.1">
    <property type="nucleotide sequence ID" value="XM_025563884.1"/>
</dbReference>
<dbReference type="OrthoDB" id="1584384at2759"/>
<keyword evidence="14" id="KW-1185">Reference proteome</keyword>
<evidence type="ECO:0000256" key="3">
    <source>
        <dbReference type="ARBA" id="ARBA00017573"/>
    </source>
</evidence>
<dbReference type="GO" id="GO:0005829">
    <property type="term" value="C:cytosol"/>
    <property type="evidence" value="ECO:0007669"/>
    <property type="project" value="TreeGrafter"/>
</dbReference>
<keyword evidence="9" id="KW-0832">Ubl conjugation</keyword>
<evidence type="ECO:0000256" key="2">
    <source>
        <dbReference type="ARBA" id="ARBA00007683"/>
    </source>
</evidence>
<protein>
    <recommendedName>
        <fullName evidence="3">Ubiquitin-like-conjugating enzyme ATG3</fullName>
    </recommendedName>
    <alternativeName>
        <fullName evidence="12">Autophagy-related protein 3</fullName>
    </alternativeName>
</protein>
<comment type="subcellular location">
    <subcellularLocation>
        <location evidence="1">Cytoplasm</location>
    </subcellularLocation>
</comment>
<evidence type="ECO:0000256" key="11">
    <source>
        <dbReference type="ARBA" id="ARBA00023006"/>
    </source>
</evidence>
<comment type="similarity">
    <text evidence="2">Belongs to the ATG3 family.</text>
</comment>
<organism evidence="13">
    <name type="scientific">Sipha flava</name>
    <name type="common">yellow sugarcane aphid</name>
    <dbReference type="NCBI Taxonomy" id="143950"/>
    <lineage>
        <taxon>Eukaryota</taxon>
        <taxon>Metazoa</taxon>
        <taxon>Ecdysozoa</taxon>
        <taxon>Arthropoda</taxon>
        <taxon>Hexapoda</taxon>
        <taxon>Insecta</taxon>
        <taxon>Pterygota</taxon>
        <taxon>Neoptera</taxon>
        <taxon>Paraneoptera</taxon>
        <taxon>Hemiptera</taxon>
        <taxon>Sternorrhyncha</taxon>
        <taxon>Aphidomorpha</taxon>
        <taxon>Aphidoidea</taxon>
        <taxon>Aphididae</taxon>
        <taxon>Sipha</taxon>
    </lineage>
</organism>
<dbReference type="GO" id="GO:0044804">
    <property type="term" value="P:nucleophagy"/>
    <property type="evidence" value="ECO:0007669"/>
    <property type="project" value="TreeGrafter"/>
</dbReference>
<dbReference type="Pfam" id="PF03987">
    <property type="entry name" value="Autophagy_act_C"/>
    <property type="match status" value="1"/>
</dbReference>
<dbReference type="InterPro" id="IPR007135">
    <property type="entry name" value="Atg3/Atg10"/>
</dbReference>
<dbReference type="PANTHER" id="PTHR12866">
    <property type="entry name" value="UBIQUITIN-LIKE-CONJUGATING ENZYME ATG3"/>
    <property type="match status" value="1"/>
</dbReference>
<evidence type="ECO:0000256" key="8">
    <source>
        <dbReference type="ARBA" id="ARBA00022786"/>
    </source>
</evidence>
<evidence type="ECO:0000256" key="12">
    <source>
        <dbReference type="ARBA" id="ARBA00034553"/>
    </source>
</evidence>
<sequence>MQNVFNTVKGTALGFAGFLTPVLKESKFRETGVVTPQEFVIAGDHLVHTCPTWEWACGDDNKTKSYLPKNKQFLITKNVPCVRRCKQLEDCEIQENIVESEEGNDGWVETHHFDSLLSPLSEQISDLSFSENSSNLNIGNKNEDNQVSSNVNVDINSYCAEDNDDNEDEGEAVDMDAFVESGLLEDDSVTVYPEKVKDKKLPSTSDDEILKTRTYDLHITYDKFYQTPRLWLYGYNENQIPLNVEEMYEDISQDYAKKTVTMESHPHVPGPSMASIHPCKHADIMKKLIHMVTDEGRNLEVHMYLIIFLKFVQSVIPTIEYDYTQNINL</sequence>
<dbReference type="PANTHER" id="PTHR12866:SF2">
    <property type="entry name" value="UBIQUITIN-LIKE-CONJUGATING ENZYME ATG3"/>
    <property type="match status" value="1"/>
</dbReference>
<evidence type="ECO:0000256" key="10">
    <source>
        <dbReference type="ARBA" id="ARBA00022927"/>
    </source>
</evidence>